<dbReference type="InterPro" id="IPR013216">
    <property type="entry name" value="Methyltransf_11"/>
</dbReference>
<dbReference type="InterPro" id="IPR039769">
    <property type="entry name" value="Bud23-like"/>
</dbReference>
<feature type="region of interest" description="Disordered" evidence="1">
    <location>
        <begin position="1"/>
        <end position="34"/>
    </location>
</feature>
<dbReference type="CDD" id="cd02440">
    <property type="entry name" value="AdoMet_MTases"/>
    <property type="match status" value="1"/>
</dbReference>
<dbReference type="GO" id="GO:0070476">
    <property type="term" value="P:rRNA (guanine-N7)-methylation"/>
    <property type="evidence" value="ECO:0007669"/>
    <property type="project" value="InterPro"/>
</dbReference>
<dbReference type="SUPFAM" id="SSF53335">
    <property type="entry name" value="S-adenosyl-L-methionine-dependent methyltransferases"/>
    <property type="match status" value="1"/>
</dbReference>
<dbReference type="Proteomes" id="UP000007800">
    <property type="component" value="Unassembled WGS sequence"/>
</dbReference>
<evidence type="ECO:0000313" key="3">
    <source>
        <dbReference type="EMBL" id="EER19580.1"/>
    </source>
</evidence>
<dbReference type="EMBL" id="GG671079">
    <property type="protein sequence ID" value="EER19580.1"/>
    <property type="molecule type" value="Genomic_DNA"/>
</dbReference>
<organism evidence="4">
    <name type="scientific">Perkinsus marinus (strain ATCC 50983 / TXsc)</name>
    <dbReference type="NCBI Taxonomy" id="423536"/>
    <lineage>
        <taxon>Eukaryota</taxon>
        <taxon>Sar</taxon>
        <taxon>Alveolata</taxon>
        <taxon>Perkinsozoa</taxon>
        <taxon>Perkinsea</taxon>
        <taxon>Perkinsida</taxon>
        <taxon>Perkinsidae</taxon>
        <taxon>Perkinsus</taxon>
    </lineage>
</organism>
<sequence>MPHTKRKRQRDSTKPEIIAGPGGNAYSSPEEAEKYGSISNQKIQAELTATAVQLMKTKGSIDGPGLWLELGCGSGFSTGAITRRNRFIVATDISLAMMDLIEDKGGIVDKVLMDMGKPWPLRPGIADTMLSISAAQWLIDEHGGDPDVTRRRFKELDSRIRTVGSPDVKVAGHTRGNCP</sequence>
<dbReference type="PANTHER" id="PTHR12734:SF0">
    <property type="entry name" value="18S RRNA (GUANINE-N(7))-METHYLTRANSFERASE-RELATED"/>
    <property type="match status" value="1"/>
</dbReference>
<name>C5K7P5_PERM5</name>
<dbReference type="GO" id="GO:0005730">
    <property type="term" value="C:nucleolus"/>
    <property type="evidence" value="ECO:0007669"/>
    <property type="project" value="TreeGrafter"/>
</dbReference>
<feature type="domain" description="Methyltransferase type 11" evidence="2">
    <location>
        <begin position="68"/>
        <end position="140"/>
    </location>
</feature>
<dbReference type="InterPro" id="IPR029063">
    <property type="entry name" value="SAM-dependent_MTases_sf"/>
</dbReference>
<dbReference type="Gene3D" id="3.40.50.150">
    <property type="entry name" value="Vaccinia Virus protein VP39"/>
    <property type="match status" value="1"/>
</dbReference>
<dbReference type="InParanoid" id="C5K7P5"/>
<protein>
    <recommendedName>
        <fullName evidence="2">Methyltransferase type 11 domain-containing protein</fullName>
    </recommendedName>
</protein>
<dbReference type="GO" id="GO:0016435">
    <property type="term" value="F:rRNA (guanine) methyltransferase activity"/>
    <property type="evidence" value="ECO:0007669"/>
    <property type="project" value="InterPro"/>
</dbReference>
<gene>
    <name evidence="3" type="ORF">Pmar_PMAR012562</name>
</gene>
<reference evidence="3 4" key="1">
    <citation type="submission" date="2008-07" db="EMBL/GenBank/DDBJ databases">
        <authorList>
            <person name="El-Sayed N."/>
            <person name="Caler E."/>
            <person name="Inman J."/>
            <person name="Amedeo P."/>
            <person name="Hass B."/>
            <person name="Wortman J."/>
        </authorList>
    </citation>
    <scope>NUCLEOTIDE SEQUENCE [LARGE SCALE GENOMIC DNA]</scope>
    <source>
        <strain evidence="4">ATCC 50983 / TXsc</strain>
    </source>
</reference>
<proteinExistence type="predicted"/>
<keyword evidence="4" id="KW-1185">Reference proteome</keyword>
<dbReference type="OrthoDB" id="2877at2759"/>
<dbReference type="AlphaFoldDB" id="C5K7P5"/>
<dbReference type="PANTHER" id="PTHR12734">
    <property type="entry name" value="METHYLTRANSFERASE-RELATED"/>
    <property type="match status" value="1"/>
</dbReference>
<evidence type="ECO:0000313" key="4">
    <source>
        <dbReference type="Proteomes" id="UP000007800"/>
    </source>
</evidence>
<evidence type="ECO:0000256" key="1">
    <source>
        <dbReference type="SAM" id="MobiDB-lite"/>
    </source>
</evidence>
<dbReference type="RefSeq" id="XP_002787784.1">
    <property type="nucleotide sequence ID" value="XM_002787738.1"/>
</dbReference>
<dbReference type="Pfam" id="PF08241">
    <property type="entry name" value="Methyltransf_11"/>
    <property type="match status" value="1"/>
</dbReference>
<accession>C5K7P5</accession>
<dbReference type="GeneID" id="9057419"/>
<evidence type="ECO:0000259" key="2">
    <source>
        <dbReference type="Pfam" id="PF08241"/>
    </source>
</evidence>